<dbReference type="SUPFAM" id="SSF48179">
    <property type="entry name" value="6-phosphogluconate dehydrogenase C-terminal domain-like"/>
    <property type="match status" value="1"/>
</dbReference>
<evidence type="ECO:0000259" key="1">
    <source>
        <dbReference type="Pfam" id="PF08546"/>
    </source>
</evidence>
<comment type="caution">
    <text evidence="2">The sequence shown here is derived from an EMBL/GenBank/DDBJ whole genome shotgun (WGS) entry which is preliminary data.</text>
</comment>
<protein>
    <recommendedName>
        <fullName evidence="1">Ketopantoate reductase C-terminal domain-containing protein</fullName>
    </recommendedName>
</protein>
<dbReference type="GO" id="GO:0005737">
    <property type="term" value="C:cytoplasm"/>
    <property type="evidence" value="ECO:0007669"/>
    <property type="project" value="TreeGrafter"/>
</dbReference>
<dbReference type="Pfam" id="PF08546">
    <property type="entry name" value="ApbA_C"/>
    <property type="match status" value="1"/>
</dbReference>
<name>A0A645CAD2_9ZZZZ</name>
<feature type="domain" description="Ketopantoate reductase C-terminal" evidence="1">
    <location>
        <begin position="3"/>
        <end position="123"/>
    </location>
</feature>
<dbReference type="PANTHER" id="PTHR21708:SF26">
    <property type="entry name" value="2-DEHYDROPANTOATE 2-REDUCTASE"/>
    <property type="match status" value="1"/>
</dbReference>
<dbReference type="Gene3D" id="1.10.1040.10">
    <property type="entry name" value="N-(1-d-carboxylethyl)-l-norvaline Dehydrogenase, domain 2"/>
    <property type="match status" value="1"/>
</dbReference>
<accession>A0A645CAD2</accession>
<reference evidence="2" key="1">
    <citation type="submission" date="2019-08" db="EMBL/GenBank/DDBJ databases">
        <authorList>
            <person name="Kucharzyk K."/>
            <person name="Murdoch R.W."/>
            <person name="Higgins S."/>
            <person name="Loffler F."/>
        </authorList>
    </citation>
    <scope>NUCLEOTIDE SEQUENCE</scope>
</reference>
<organism evidence="2">
    <name type="scientific">bioreactor metagenome</name>
    <dbReference type="NCBI Taxonomy" id="1076179"/>
    <lineage>
        <taxon>unclassified sequences</taxon>
        <taxon>metagenomes</taxon>
        <taxon>ecological metagenomes</taxon>
    </lineage>
</organism>
<evidence type="ECO:0000313" key="2">
    <source>
        <dbReference type="EMBL" id="MPM73884.1"/>
    </source>
</evidence>
<dbReference type="InterPro" id="IPR013328">
    <property type="entry name" value="6PGD_dom2"/>
</dbReference>
<dbReference type="InterPro" id="IPR051402">
    <property type="entry name" value="KPR-Related"/>
</dbReference>
<proteinExistence type="predicted"/>
<dbReference type="AlphaFoldDB" id="A0A645CAD2"/>
<dbReference type="EMBL" id="VSSQ01025627">
    <property type="protein sequence ID" value="MPM73884.1"/>
    <property type="molecule type" value="Genomic_DNA"/>
</dbReference>
<dbReference type="InterPro" id="IPR008927">
    <property type="entry name" value="6-PGluconate_DH-like_C_sf"/>
</dbReference>
<dbReference type="InterPro" id="IPR013752">
    <property type="entry name" value="KPA_reductase"/>
</dbReference>
<gene>
    <name evidence="2" type="ORF">SDC9_120869</name>
</gene>
<dbReference type="PANTHER" id="PTHR21708">
    <property type="entry name" value="PROBABLE 2-DEHYDROPANTOATE 2-REDUCTASE"/>
    <property type="match status" value="1"/>
</dbReference>
<sequence length="138" mass="15480">MVRGIWFKFMCNVGENMTCALLGIPFGGLYTSQNAYAIRIRAMREVIALAQRKGINLGQADMDWQETNIRSLPKYSKPSTLQDIENGNPTEIGMFAGRVVELGEQLGIETPVNWIFYHGIRVLEEKNQGLFADMLPPG</sequence>